<feature type="transmembrane region" description="Helical" evidence="5">
    <location>
        <begin position="176"/>
        <end position="195"/>
    </location>
</feature>
<accession>A0ABQ3XRC6</accession>
<dbReference type="PANTHER" id="PTHR23528">
    <property type="match status" value="1"/>
</dbReference>
<evidence type="ECO:0000256" key="4">
    <source>
        <dbReference type="ARBA" id="ARBA00023136"/>
    </source>
</evidence>
<feature type="transmembrane region" description="Helical" evidence="5">
    <location>
        <begin position="145"/>
        <end position="164"/>
    </location>
</feature>
<evidence type="ECO:0000259" key="6">
    <source>
        <dbReference type="PROSITE" id="PS50850"/>
    </source>
</evidence>
<sequence>MTLETRPGTSVRRLLVWMFPANISLFLLWGAVPAILLPLQIEALDPANKATNLALVSTIGALAAMLAQPLAGTISDRTRTRYGARAPWIAGGALIGGLSLLGMASASTLIQIALSWTIVQIAFNFVQGPLSAIAPDRVPVQRRGAFSAVVGFASMAGSLGGQIIGTGFAERIGTGYVTFAGVAILCLGLLLLLNPDRDNRDEPRRPFDLAALARSYYFNPRKYPDFGWAFLGRLVLYLGYRGAGQCSGFQAGGEGSRWEGRQA</sequence>
<keyword evidence="8" id="KW-1185">Reference proteome</keyword>
<keyword evidence="3 5" id="KW-1133">Transmembrane helix</keyword>
<evidence type="ECO:0000256" key="3">
    <source>
        <dbReference type="ARBA" id="ARBA00022989"/>
    </source>
</evidence>
<dbReference type="PANTHER" id="PTHR23528:SF1">
    <property type="entry name" value="MAJOR FACILITATOR SUPERFAMILY (MFS) PROFILE DOMAIN-CONTAINING PROTEIN"/>
    <property type="match status" value="1"/>
</dbReference>
<evidence type="ECO:0000313" key="7">
    <source>
        <dbReference type="EMBL" id="GID61062.1"/>
    </source>
</evidence>
<evidence type="ECO:0000256" key="1">
    <source>
        <dbReference type="ARBA" id="ARBA00004651"/>
    </source>
</evidence>
<feature type="transmembrane region" description="Helical" evidence="5">
    <location>
        <begin position="112"/>
        <end position="133"/>
    </location>
</feature>
<reference evidence="7 8" key="1">
    <citation type="submission" date="2021-01" db="EMBL/GenBank/DDBJ databases">
        <title>Whole genome shotgun sequence of Actinoplanes couchii NBRC 106145.</title>
        <authorList>
            <person name="Komaki H."/>
            <person name="Tamura T."/>
        </authorList>
    </citation>
    <scope>NUCLEOTIDE SEQUENCE [LARGE SCALE GENOMIC DNA]</scope>
    <source>
        <strain evidence="7 8">NBRC 106145</strain>
    </source>
</reference>
<dbReference type="Pfam" id="PF07690">
    <property type="entry name" value="MFS_1"/>
    <property type="match status" value="1"/>
</dbReference>
<feature type="transmembrane region" description="Helical" evidence="5">
    <location>
        <begin position="53"/>
        <end position="74"/>
    </location>
</feature>
<dbReference type="Gene3D" id="1.20.1250.20">
    <property type="entry name" value="MFS general substrate transporter like domains"/>
    <property type="match status" value="1"/>
</dbReference>
<proteinExistence type="predicted"/>
<comment type="caution">
    <text evidence="7">The sequence shown here is derived from an EMBL/GenBank/DDBJ whole genome shotgun (WGS) entry which is preliminary data.</text>
</comment>
<keyword evidence="4 5" id="KW-0472">Membrane</keyword>
<dbReference type="Proteomes" id="UP000612282">
    <property type="component" value="Unassembled WGS sequence"/>
</dbReference>
<dbReference type="SUPFAM" id="SSF103473">
    <property type="entry name" value="MFS general substrate transporter"/>
    <property type="match status" value="1"/>
</dbReference>
<dbReference type="InterPro" id="IPR036259">
    <property type="entry name" value="MFS_trans_sf"/>
</dbReference>
<feature type="domain" description="Major facilitator superfamily (MFS) profile" evidence="6">
    <location>
        <begin position="10"/>
        <end position="263"/>
    </location>
</feature>
<comment type="subcellular location">
    <subcellularLocation>
        <location evidence="1">Cell membrane</location>
        <topology evidence="1">Multi-pass membrane protein</topology>
    </subcellularLocation>
</comment>
<gene>
    <name evidence="7" type="ORF">Aco03nite_094660</name>
</gene>
<dbReference type="EMBL" id="BOMG01000118">
    <property type="protein sequence ID" value="GID61062.1"/>
    <property type="molecule type" value="Genomic_DNA"/>
</dbReference>
<evidence type="ECO:0000256" key="2">
    <source>
        <dbReference type="ARBA" id="ARBA00022692"/>
    </source>
</evidence>
<keyword evidence="2 5" id="KW-0812">Transmembrane</keyword>
<name>A0ABQ3XRC6_9ACTN</name>
<organism evidence="7 8">
    <name type="scientific">Actinoplanes couchii</name>
    <dbReference type="NCBI Taxonomy" id="403638"/>
    <lineage>
        <taxon>Bacteria</taxon>
        <taxon>Bacillati</taxon>
        <taxon>Actinomycetota</taxon>
        <taxon>Actinomycetes</taxon>
        <taxon>Micromonosporales</taxon>
        <taxon>Micromonosporaceae</taxon>
        <taxon>Actinoplanes</taxon>
    </lineage>
</organism>
<evidence type="ECO:0000313" key="8">
    <source>
        <dbReference type="Proteomes" id="UP000612282"/>
    </source>
</evidence>
<evidence type="ECO:0000256" key="5">
    <source>
        <dbReference type="SAM" id="Phobius"/>
    </source>
</evidence>
<dbReference type="PROSITE" id="PS50850">
    <property type="entry name" value="MFS"/>
    <property type="match status" value="1"/>
</dbReference>
<dbReference type="RefSeq" id="WP_203808663.1">
    <property type="nucleotide sequence ID" value="NZ_BAAAQE010000094.1"/>
</dbReference>
<protein>
    <recommendedName>
        <fullName evidence="6">Major facilitator superfamily (MFS) profile domain-containing protein</fullName>
    </recommendedName>
</protein>
<dbReference type="InterPro" id="IPR011701">
    <property type="entry name" value="MFS"/>
</dbReference>
<feature type="transmembrane region" description="Helical" evidence="5">
    <location>
        <begin position="14"/>
        <end position="41"/>
    </location>
</feature>
<dbReference type="InterPro" id="IPR020846">
    <property type="entry name" value="MFS_dom"/>
</dbReference>
<feature type="transmembrane region" description="Helical" evidence="5">
    <location>
        <begin position="86"/>
        <end position="106"/>
    </location>
</feature>